<sequence>MKAPRVIFSPVGLAGLIAKVVIAVALLVLIAPPLRARAEPFVRPLTTPVHRVMTRDRVNSLARYLAVEVRVTGHAPQDRELRAVLHRMFPKRKEQALDPWGQRYYLRRRMQKFQVGSAGPDQRRGTRDDILSNEQEIVIPRHPTEEIQ</sequence>
<gene>
    <name evidence="2" type="ORF">HNQ61_000900</name>
</gene>
<comment type="caution">
    <text evidence="2">The sequence shown here is derived from an EMBL/GenBank/DDBJ whole genome shotgun (WGS) entry which is preliminary data.</text>
</comment>
<dbReference type="Proteomes" id="UP000582837">
    <property type="component" value="Unassembled WGS sequence"/>
</dbReference>
<keyword evidence="3" id="KW-1185">Reference proteome</keyword>
<organism evidence="2 3">
    <name type="scientific">Longimicrobium terrae</name>
    <dbReference type="NCBI Taxonomy" id="1639882"/>
    <lineage>
        <taxon>Bacteria</taxon>
        <taxon>Pseudomonadati</taxon>
        <taxon>Gemmatimonadota</taxon>
        <taxon>Longimicrobiia</taxon>
        <taxon>Longimicrobiales</taxon>
        <taxon>Longimicrobiaceae</taxon>
        <taxon>Longimicrobium</taxon>
    </lineage>
</organism>
<evidence type="ECO:0000313" key="2">
    <source>
        <dbReference type="EMBL" id="MBB6069285.1"/>
    </source>
</evidence>
<dbReference type="RefSeq" id="WP_170037919.1">
    <property type="nucleotide sequence ID" value="NZ_JABDTL010000002.1"/>
</dbReference>
<evidence type="ECO:0000313" key="3">
    <source>
        <dbReference type="Proteomes" id="UP000582837"/>
    </source>
</evidence>
<proteinExistence type="predicted"/>
<protein>
    <recommendedName>
        <fullName evidence="4">Type II secretion system protein GspG C-terminal domain-containing protein</fullName>
    </recommendedName>
</protein>
<accession>A0A841GW68</accession>
<feature type="region of interest" description="Disordered" evidence="1">
    <location>
        <begin position="115"/>
        <end position="148"/>
    </location>
</feature>
<name>A0A841GW68_9BACT</name>
<reference evidence="2 3" key="1">
    <citation type="submission" date="2020-08" db="EMBL/GenBank/DDBJ databases">
        <title>Genomic Encyclopedia of Type Strains, Phase IV (KMG-IV): sequencing the most valuable type-strain genomes for metagenomic binning, comparative biology and taxonomic classification.</title>
        <authorList>
            <person name="Goeker M."/>
        </authorList>
    </citation>
    <scope>NUCLEOTIDE SEQUENCE [LARGE SCALE GENOMIC DNA]</scope>
    <source>
        <strain evidence="2 3">DSM 29007</strain>
    </source>
</reference>
<evidence type="ECO:0000256" key="1">
    <source>
        <dbReference type="SAM" id="MobiDB-lite"/>
    </source>
</evidence>
<evidence type="ECO:0008006" key="4">
    <source>
        <dbReference type="Google" id="ProtNLM"/>
    </source>
</evidence>
<dbReference type="SUPFAM" id="SSF54523">
    <property type="entry name" value="Pili subunits"/>
    <property type="match status" value="1"/>
</dbReference>
<dbReference type="EMBL" id="JACHIA010000002">
    <property type="protein sequence ID" value="MBB6069285.1"/>
    <property type="molecule type" value="Genomic_DNA"/>
</dbReference>
<dbReference type="InterPro" id="IPR045584">
    <property type="entry name" value="Pilin-like"/>
</dbReference>
<dbReference type="AlphaFoldDB" id="A0A841GW68"/>
<dbReference type="Gene3D" id="3.30.700.10">
    <property type="entry name" value="Glycoprotein, Type 4 Pilin"/>
    <property type="match status" value="1"/>
</dbReference>
<feature type="compositionally biased region" description="Basic and acidic residues" evidence="1">
    <location>
        <begin position="121"/>
        <end position="130"/>
    </location>
</feature>